<dbReference type="SMART" id="SM00184">
    <property type="entry name" value="RING"/>
    <property type="match status" value="1"/>
</dbReference>
<dbReference type="EMBL" id="KV878583">
    <property type="protein sequence ID" value="OJJ62415.1"/>
    <property type="molecule type" value="Genomic_DNA"/>
</dbReference>
<feature type="transmembrane region" description="Helical" evidence="3">
    <location>
        <begin position="255"/>
        <end position="280"/>
    </location>
</feature>
<dbReference type="OrthoDB" id="21204at2759"/>
<dbReference type="GO" id="GO:0005737">
    <property type="term" value="C:cytoplasm"/>
    <property type="evidence" value="ECO:0007669"/>
    <property type="project" value="TreeGrafter"/>
</dbReference>
<dbReference type="PANTHER" id="PTHR22765">
    <property type="entry name" value="RING FINGER AND PROTEASE ASSOCIATED DOMAIN-CONTAINING"/>
    <property type="match status" value="1"/>
</dbReference>
<organism evidence="5 6">
    <name type="scientific">Aspergillus sydowii CBS 593.65</name>
    <dbReference type="NCBI Taxonomy" id="1036612"/>
    <lineage>
        <taxon>Eukaryota</taxon>
        <taxon>Fungi</taxon>
        <taxon>Dikarya</taxon>
        <taxon>Ascomycota</taxon>
        <taxon>Pezizomycotina</taxon>
        <taxon>Eurotiomycetes</taxon>
        <taxon>Eurotiomycetidae</taxon>
        <taxon>Eurotiales</taxon>
        <taxon>Aspergillaceae</taxon>
        <taxon>Aspergillus</taxon>
        <taxon>Aspergillus subgen. Nidulantes</taxon>
    </lineage>
</organism>
<reference evidence="6" key="1">
    <citation type="journal article" date="2017" name="Genome Biol.">
        <title>Comparative genomics reveals high biological diversity and specific adaptations in the industrially and medically important fungal genus Aspergillus.</title>
        <authorList>
            <person name="de Vries R.P."/>
            <person name="Riley R."/>
            <person name="Wiebenga A."/>
            <person name="Aguilar-Osorio G."/>
            <person name="Amillis S."/>
            <person name="Uchima C.A."/>
            <person name="Anderluh G."/>
            <person name="Asadollahi M."/>
            <person name="Askin M."/>
            <person name="Barry K."/>
            <person name="Battaglia E."/>
            <person name="Bayram O."/>
            <person name="Benocci T."/>
            <person name="Braus-Stromeyer S.A."/>
            <person name="Caldana C."/>
            <person name="Canovas D."/>
            <person name="Cerqueira G.C."/>
            <person name="Chen F."/>
            <person name="Chen W."/>
            <person name="Choi C."/>
            <person name="Clum A."/>
            <person name="Dos Santos R.A."/>
            <person name="Damasio A.R."/>
            <person name="Diallinas G."/>
            <person name="Emri T."/>
            <person name="Fekete E."/>
            <person name="Flipphi M."/>
            <person name="Freyberg S."/>
            <person name="Gallo A."/>
            <person name="Gournas C."/>
            <person name="Habgood R."/>
            <person name="Hainaut M."/>
            <person name="Harispe M.L."/>
            <person name="Henrissat B."/>
            <person name="Hilden K.S."/>
            <person name="Hope R."/>
            <person name="Hossain A."/>
            <person name="Karabika E."/>
            <person name="Karaffa L."/>
            <person name="Karanyi Z."/>
            <person name="Krasevec N."/>
            <person name="Kuo A."/>
            <person name="Kusch H."/>
            <person name="LaButti K."/>
            <person name="Lagendijk E.L."/>
            <person name="Lapidus A."/>
            <person name="Levasseur A."/>
            <person name="Lindquist E."/>
            <person name="Lipzen A."/>
            <person name="Logrieco A.F."/>
            <person name="MacCabe A."/>
            <person name="Maekelae M.R."/>
            <person name="Malavazi I."/>
            <person name="Melin P."/>
            <person name="Meyer V."/>
            <person name="Mielnichuk N."/>
            <person name="Miskei M."/>
            <person name="Molnar A.P."/>
            <person name="Mule G."/>
            <person name="Ngan C.Y."/>
            <person name="Orejas M."/>
            <person name="Orosz E."/>
            <person name="Ouedraogo J.P."/>
            <person name="Overkamp K.M."/>
            <person name="Park H.-S."/>
            <person name="Perrone G."/>
            <person name="Piumi F."/>
            <person name="Punt P.J."/>
            <person name="Ram A.F."/>
            <person name="Ramon A."/>
            <person name="Rauscher S."/>
            <person name="Record E."/>
            <person name="Riano-Pachon D.M."/>
            <person name="Robert V."/>
            <person name="Roehrig J."/>
            <person name="Ruller R."/>
            <person name="Salamov A."/>
            <person name="Salih N.S."/>
            <person name="Samson R.A."/>
            <person name="Sandor E."/>
            <person name="Sanguinetti M."/>
            <person name="Schuetze T."/>
            <person name="Sepcic K."/>
            <person name="Shelest E."/>
            <person name="Sherlock G."/>
            <person name="Sophianopoulou V."/>
            <person name="Squina F.M."/>
            <person name="Sun H."/>
            <person name="Susca A."/>
            <person name="Todd R.B."/>
            <person name="Tsang A."/>
            <person name="Unkles S.E."/>
            <person name="van de Wiele N."/>
            <person name="van Rossen-Uffink D."/>
            <person name="Oliveira J.V."/>
            <person name="Vesth T.C."/>
            <person name="Visser J."/>
            <person name="Yu J.-H."/>
            <person name="Zhou M."/>
            <person name="Andersen M.R."/>
            <person name="Archer D.B."/>
            <person name="Baker S.E."/>
            <person name="Benoit I."/>
            <person name="Brakhage A.A."/>
            <person name="Braus G.H."/>
            <person name="Fischer R."/>
            <person name="Frisvad J.C."/>
            <person name="Goldman G.H."/>
            <person name="Houbraken J."/>
            <person name="Oakley B."/>
            <person name="Pocsi I."/>
            <person name="Scazzocchio C."/>
            <person name="Seiboth B."/>
            <person name="vanKuyk P.A."/>
            <person name="Wortman J."/>
            <person name="Dyer P.S."/>
            <person name="Grigoriev I.V."/>
        </authorList>
    </citation>
    <scope>NUCLEOTIDE SEQUENCE [LARGE SCALE GENOMIC DNA]</scope>
    <source>
        <strain evidence="6">CBS 593.65</strain>
    </source>
</reference>
<evidence type="ECO:0000313" key="5">
    <source>
        <dbReference type="EMBL" id="OJJ62415.1"/>
    </source>
</evidence>
<feature type="region of interest" description="Disordered" evidence="2">
    <location>
        <begin position="336"/>
        <end position="378"/>
    </location>
</feature>
<dbReference type="GO" id="GO:0061630">
    <property type="term" value="F:ubiquitin protein ligase activity"/>
    <property type="evidence" value="ECO:0007669"/>
    <property type="project" value="TreeGrafter"/>
</dbReference>
<dbReference type="GeneID" id="63767681"/>
<dbReference type="CDD" id="cd16454">
    <property type="entry name" value="RING-H2_PA-TM-RING"/>
    <property type="match status" value="1"/>
</dbReference>
<sequence length="510" mass="56411">MCYHKSPPNIAPFPATYHPQISPYADYMTFVRLPAKASFPAAAKSLNTAATLFAGPGKASNSTPSVSGNASFHLVIEGDMQTLSTQNAPKDGPVQGILFVPSLELNDPCNNITAPYIPANVTRYQDVSSHGYQTIGLAPWITSNCSKSFLDASSRVGTEALVFFLPVRDDAKPPPPDDPTWLLSGGASLESDYPYPVYAIPGSAGVTLFEQLSRYPSNETFPQSQQNASSRGDGGYVRLYTFIDLEKSEKKTPSIWGFLLAIIGTVVVLSVILLLLYQFLQRRRREILQRRLAVGAADYQQFQLQHLKVPQELIARLPTYVYPNVKNHGEDCSLHTSYDNNIPDRVDNAKRGEVKQKDDEKEPEVEADGRITQQKNSAGFQGALDAEQEFKTAQERVKDISPRPARCETSSPAAFESDIPDANHPTQLSHSQTTCAICLDDFTPNSSIVRELPCGHIYHPECIDISLTRSSSLCPLCKKSVWAPEFYPIPTPQATHRHDNVRHPWLMTQM</sequence>
<dbReference type="Gene3D" id="3.30.40.10">
    <property type="entry name" value="Zinc/RING finger domain, C3HC4 (zinc finger)"/>
    <property type="match status" value="1"/>
</dbReference>
<evidence type="ECO:0000256" key="3">
    <source>
        <dbReference type="SAM" id="Phobius"/>
    </source>
</evidence>
<dbReference type="GO" id="GO:0016567">
    <property type="term" value="P:protein ubiquitination"/>
    <property type="evidence" value="ECO:0007669"/>
    <property type="project" value="UniProtKB-UniPathway"/>
</dbReference>
<gene>
    <name evidence="5" type="ORF">ASPSYDRAFT_86102</name>
</gene>
<dbReference type="UniPathway" id="UPA00143"/>
<dbReference type="Pfam" id="PF13639">
    <property type="entry name" value="zf-RING_2"/>
    <property type="match status" value="1"/>
</dbReference>
<evidence type="ECO:0000256" key="2">
    <source>
        <dbReference type="SAM" id="MobiDB-lite"/>
    </source>
</evidence>
<evidence type="ECO:0000256" key="1">
    <source>
        <dbReference type="PROSITE-ProRule" id="PRU00175"/>
    </source>
</evidence>
<keyword evidence="3" id="KW-1133">Transmembrane helix</keyword>
<keyword evidence="1" id="KW-0862">Zinc</keyword>
<keyword evidence="3" id="KW-0812">Transmembrane</keyword>
<evidence type="ECO:0000259" key="4">
    <source>
        <dbReference type="PROSITE" id="PS50089"/>
    </source>
</evidence>
<dbReference type="SUPFAM" id="SSF57850">
    <property type="entry name" value="RING/U-box"/>
    <property type="match status" value="1"/>
</dbReference>
<protein>
    <recommendedName>
        <fullName evidence="4">RING-type domain-containing protein</fullName>
    </recommendedName>
</protein>
<dbReference type="STRING" id="1036612.A0A1L9TSR4"/>
<dbReference type="AlphaFoldDB" id="A0A1L9TSR4"/>
<name>A0A1L9TSR4_9EURO</name>
<keyword evidence="6" id="KW-1185">Reference proteome</keyword>
<dbReference type="PROSITE" id="PS50089">
    <property type="entry name" value="ZF_RING_2"/>
    <property type="match status" value="1"/>
</dbReference>
<keyword evidence="1" id="KW-0479">Metal-binding</keyword>
<proteinExistence type="predicted"/>
<keyword evidence="3" id="KW-0472">Membrane</keyword>
<dbReference type="InterPro" id="IPR001841">
    <property type="entry name" value="Znf_RING"/>
</dbReference>
<dbReference type="PANTHER" id="PTHR22765:SF413">
    <property type="entry name" value="FINGER DOMAIN PROTEIN, PUTATIVE (AFU_ORTHOLOGUE AFUA_1G04600)-RELATED"/>
    <property type="match status" value="1"/>
</dbReference>
<feature type="compositionally biased region" description="Basic and acidic residues" evidence="2">
    <location>
        <begin position="342"/>
        <end position="360"/>
    </location>
</feature>
<dbReference type="VEuPathDB" id="FungiDB:ASPSYDRAFT_86102"/>
<dbReference type="GO" id="GO:0008270">
    <property type="term" value="F:zinc ion binding"/>
    <property type="evidence" value="ECO:0007669"/>
    <property type="project" value="UniProtKB-KW"/>
</dbReference>
<keyword evidence="1" id="KW-0863">Zinc-finger</keyword>
<dbReference type="InterPro" id="IPR013083">
    <property type="entry name" value="Znf_RING/FYVE/PHD"/>
</dbReference>
<dbReference type="GO" id="GO:0006511">
    <property type="term" value="P:ubiquitin-dependent protein catabolic process"/>
    <property type="evidence" value="ECO:0007669"/>
    <property type="project" value="TreeGrafter"/>
</dbReference>
<dbReference type="Proteomes" id="UP000184356">
    <property type="component" value="Unassembled WGS sequence"/>
</dbReference>
<evidence type="ECO:0000313" key="6">
    <source>
        <dbReference type="Proteomes" id="UP000184356"/>
    </source>
</evidence>
<feature type="domain" description="RING-type" evidence="4">
    <location>
        <begin position="435"/>
        <end position="478"/>
    </location>
</feature>
<feature type="region of interest" description="Disordered" evidence="2">
    <location>
        <begin position="393"/>
        <end position="421"/>
    </location>
</feature>
<dbReference type="InterPro" id="IPR051826">
    <property type="entry name" value="E3_ubiquitin-ligase_domain"/>
</dbReference>
<accession>A0A1L9TSR4</accession>
<dbReference type="RefSeq" id="XP_040706221.1">
    <property type="nucleotide sequence ID" value="XM_040851608.1"/>
</dbReference>